<proteinExistence type="predicted"/>
<dbReference type="Pfam" id="PF21842">
    <property type="entry name" value="DUF6901"/>
    <property type="match status" value="1"/>
</dbReference>
<name>A0A845HQY8_9BURK</name>
<keyword evidence="2" id="KW-1185">Reference proteome</keyword>
<evidence type="ECO:0000313" key="1">
    <source>
        <dbReference type="EMBL" id="MYN21107.1"/>
    </source>
</evidence>
<sequence>MQNVVYHFRFADGQGASCAVDADAAPEAAEPPAWTALGCQQCANCPLQPASSPHCPMAVRFVPLVAIMGKLRSYDQVEVRVDTAERSVSKHTTVQRGVGALMGLLAASSACPHAAFLRPMAHFHLPFATEEETIYRAASTYLLAQYFLARQGGVPDWELHGLKARYQALQGVNAAMASRLRQAVDEDGAINGLIILDLLAKALPYSIDDKLDDIKSVFGGAPFPVPPQERP</sequence>
<protein>
    <submittedName>
        <fullName evidence="1">Uncharacterized protein</fullName>
    </submittedName>
</protein>
<dbReference type="InterPro" id="IPR054196">
    <property type="entry name" value="DUF6901"/>
</dbReference>
<gene>
    <name evidence="1" type="ORF">GTP81_30665</name>
</gene>
<dbReference type="AlphaFoldDB" id="A0A845HQY8"/>
<accession>A0A845HQY8</accession>
<dbReference type="RefSeq" id="WP_161093320.1">
    <property type="nucleotide sequence ID" value="NZ_WWCV01000130.1"/>
</dbReference>
<reference evidence="1 2" key="1">
    <citation type="submission" date="2019-12" db="EMBL/GenBank/DDBJ databases">
        <title>Novel species isolated from a subtropical stream in China.</title>
        <authorList>
            <person name="Lu H."/>
        </authorList>
    </citation>
    <scope>NUCLEOTIDE SEQUENCE [LARGE SCALE GENOMIC DNA]</scope>
    <source>
        <strain evidence="1 2">FT107W</strain>
    </source>
</reference>
<organism evidence="1 2">
    <name type="scientific">Duganella vulcania</name>
    <dbReference type="NCBI Taxonomy" id="2692166"/>
    <lineage>
        <taxon>Bacteria</taxon>
        <taxon>Pseudomonadati</taxon>
        <taxon>Pseudomonadota</taxon>
        <taxon>Betaproteobacteria</taxon>
        <taxon>Burkholderiales</taxon>
        <taxon>Oxalobacteraceae</taxon>
        <taxon>Telluria group</taxon>
        <taxon>Duganella</taxon>
    </lineage>
</organism>
<dbReference type="EMBL" id="WWCV01000130">
    <property type="protein sequence ID" value="MYN21107.1"/>
    <property type="molecule type" value="Genomic_DNA"/>
</dbReference>
<evidence type="ECO:0000313" key="2">
    <source>
        <dbReference type="Proteomes" id="UP000484875"/>
    </source>
</evidence>
<comment type="caution">
    <text evidence="1">The sequence shown here is derived from an EMBL/GenBank/DDBJ whole genome shotgun (WGS) entry which is preliminary data.</text>
</comment>
<dbReference type="Proteomes" id="UP000484875">
    <property type="component" value="Unassembled WGS sequence"/>
</dbReference>